<dbReference type="GO" id="GO:0030659">
    <property type="term" value="C:cytoplasmic vesicle membrane"/>
    <property type="evidence" value="ECO:0007669"/>
    <property type="project" value="TreeGrafter"/>
</dbReference>
<evidence type="ECO:0000313" key="2">
    <source>
        <dbReference type="EMBL" id="VDN52713.1"/>
    </source>
</evidence>
<name>A0A0N4ULW4_DRAME</name>
<protein>
    <submittedName>
        <fullName evidence="5">ODV-E66</fullName>
    </submittedName>
</protein>
<dbReference type="GO" id="GO:0005886">
    <property type="term" value="C:plasma membrane"/>
    <property type="evidence" value="ECO:0007669"/>
    <property type="project" value="TreeGrafter"/>
</dbReference>
<dbReference type="GO" id="GO:0018996">
    <property type="term" value="P:molting cycle, collagen and cuticulin-based cuticle"/>
    <property type="evidence" value="ECO:0007669"/>
    <property type="project" value="TreeGrafter"/>
</dbReference>
<keyword evidence="4" id="KW-1185">Reference proteome</keyword>
<sequence>MESRPLLIKVLEKSFNCNARLVAEYPILTIVICVLFTIISTSIIPFKKIKDDFKIGYTPSDARSLKEMESYSNFSNGDLIALMVYVTAKDGGNMLRIEHLNATVDLIDNIGSNFKIKNSSFYEFCDNFCNANEPVAVFRARRKKLKNLLINCDELKKKITTANGLIIQQNNLLDSGYIDNDRINLSYPFMSFFGRSIDLTMNFHGVELIKNMDNVVDVITNLKSLKLIFLMFRASKPHNWTDDDIAEWDHNVADFCDK</sequence>
<keyword evidence="1" id="KW-0472">Membrane</keyword>
<evidence type="ECO:0000256" key="1">
    <source>
        <dbReference type="SAM" id="Phobius"/>
    </source>
</evidence>
<dbReference type="WBParaSite" id="DME_0000881001-mRNA-1">
    <property type="protein sequence ID" value="DME_0000881001-mRNA-1"/>
    <property type="gene ID" value="DME_0000881001"/>
</dbReference>
<keyword evidence="1" id="KW-1133">Transmembrane helix</keyword>
<dbReference type="EMBL" id="UYYG01000074">
    <property type="protein sequence ID" value="VDN52713.1"/>
    <property type="molecule type" value="Genomic_DNA"/>
</dbReference>
<evidence type="ECO:0000313" key="3">
    <source>
        <dbReference type="Proteomes" id="UP000038040"/>
    </source>
</evidence>
<dbReference type="AlphaFoldDB" id="A0A0N4ULW4"/>
<evidence type="ECO:0000313" key="4">
    <source>
        <dbReference type="Proteomes" id="UP000274756"/>
    </source>
</evidence>
<proteinExistence type="predicted"/>
<reference evidence="2 4" key="2">
    <citation type="submission" date="2018-11" db="EMBL/GenBank/DDBJ databases">
        <authorList>
            <consortium name="Pathogen Informatics"/>
        </authorList>
    </citation>
    <scope>NUCLEOTIDE SEQUENCE [LARGE SCALE GENOMIC DNA]</scope>
</reference>
<dbReference type="OrthoDB" id="6510177at2759"/>
<dbReference type="GO" id="GO:0006897">
    <property type="term" value="P:endocytosis"/>
    <property type="evidence" value="ECO:0007669"/>
    <property type="project" value="TreeGrafter"/>
</dbReference>
<organism evidence="3 5">
    <name type="scientific">Dracunculus medinensis</name>
    <name type="common">Guinea worm</name>
    <dbReference type="NCBI Taxonomy" id="318479"/>
    <lineage>
        <taxon>Eukaryota</taxon>
        <taxon>Metazoa</taxon>
        <taxon>Ecdysozoa</taxon>
        <taxon>Nematoda</taxon>
        <taxon>Chromadorea</taxon>
        <taxon>Rhabditida</taxon>
        <taxon>Spirurina</taxon>
        <taxon>Dracunculoidea</taxon>
        <taxon>Dracunculidae</taxon>
        <taxon>Dracunculus</taxon>
    </lineage>
</organism>
<accession>A0A0N4ULW4</accession>
<evidence type="ECO:0000313" key="5">
    <source>
        <dbReference type="WBParaSite" id="DME_0000881001-mRNA-1"/>
    </source>
</evidence>
<dbReference type="PANTHER" id="PTHR10796">
    <property type="entry name" value="PATCHED-RELATED"/>
    <property type="match status" value="1"/>
</dbReference>
<feature type="transmembrane region" description="Helical" evidence="1">
    <location>
        <begin position="25"/>
        <end position="46"/>
    </location>
</feature>
<dbReference type="Proteomes" id="UP000038040">
    <property type="component" value="Unplaced"/>
</dbReference>
<dbReference type="InterPro" id="IPR051697">
    <property type="entry name" value="Patched_domain-protein"/>
</dbReference>
<dbReference type="PANTHER" id="PTHR10796:SF95">
    <property type="entry name" value="SSD DOMAIN-CONTAINING PROTEIN"/>
    <property type="match status" value="1"/>
</dbReference>
<dbReference type="Proteomes" id="UP000274756">
    <property type="component" value="Unassembled WGS sequence"/>
</dbReference>
<keyword evidence="1" id="KW-0812">Transmembrane</keyword>
<gene>
    <name evidence="2" type="ORF">DME_LOCUS2686</name>
</gene>
<reference evidence="5" key="1">
    <citation type="submission" date="2017-02" db="UniProtKB">
        <authorList>
            <consortium name="WormBaseParasite"/>
        </authorList>
    </citation>
    <scope>IDENTIFICATION</scope>
</reference>